<protein>
    <submittedName>
        <fullName evidence="4">Methyltransferase domain-containing protein</fullName>
    </submittedName>
</protein>
<keyword evidence="5" id="KW-1185">Reference proteome</keyword>
<evidence type="ECO:0000313" key="4">
    <source>
        <dbReference type="EMBL" id="QGF22630.1"/>
    </source>
</evidence>
<sequence length="276" mass="29531">MPTPAEARARVAGLFDTLAPVYDQGPVPWFTPMGARLVELIQPTAGEHVLDIGAGRGAVTFPLCEAVGPTGRVTAVDLSPAMVSHLTADAAQRGVTNLEIRQGTAGPNQLGASSYDLVTASMVLFFDPTPEATLADWAELLRPGGRIGLTTFGGQDAAWRAAELLLVAYAPDIPDPRTNASRPPFTTIETMTSLLSGCGLVDVESHDEPLEIVLPDVRAWRQWSMSLGLRQFWDVVPAAEQDDLLARIGEVLEADRGPDGQLHLTQQVRYTTGRAV</sequence>
<organism evidence="4 5">
    <name type="scientific">Raineyella fluvialis</name>
    <dbReference type="NCBI Taxonomy" id="2662261"/>
    <lineage>
        <taxon>Bacteria</taxon>
        <taxon>Bacillati</taxon>
        <taxon>Actinomycetota</taxon>
        <taxon>Actinomycetes</taxon>
        <taxon>Propionibacteriales</taxon>
        <taxon>Propionibacteriaceae</taxon>
        <taxon>Raineyella</taxon>
    </lineage>
</organism>
<dbReference type="KEGG" id="rain:Rai3103_01855"/>
<evidence type="ECO:0000256" key="2">
    <source>
        <dbReference type="ARBA" id="ARBA00022679"/>
    </source>
</evidence>
<keyword evidence="2 4" id="KW-0808">Transferase</keyword>
<evidence type="ECO:0000313" key="5">
    <source>
        <dbReference type="Proteomes" id="UP000386847"/>
    </source>
</evidence>
<dbReference type="InterPro" id="IPR029063">
    <property type="entry name" value="SAM-dependent_MTases_sf"/>
</dbReference>
<dbReference type="Gene3D" id="3.40.50.150">
    <property type="entry name" value="Vaccinia Virus protein VP39"/>
    <property type="match status" value="1"/>
</dbReference>
<name>A0A5Q2F6M6_9ACTN</name>
<dbReference type="GO" id="GO:0032259">
    <property type="term" value="P:methylation"/>
    <property type="evidence" value="ECO:0007669"/>
    <property type="project" value="UniProtKB-KW"/>
</dbReference>
<proteinExistence type="predicted"/>
<dbReference type="Pfam" id="PF13649">
    <property type="entry name" value="Methyltransf_25"/>
    <property type="match status" value="1"/>
</dbReference>
<evidence type="ECO:0000256" key="1">
    <source>
        <dbReference type="ARBA" id="ARBA00022603"/>
    </source>
</evidence>
<accession>A0A5Q2F6M6</accession>
<dbReference type="InterPro" id="IPR041698">
    <property type="entry name" value="Methyltransf_25"/>
</dbReference>
<dbReference type="PANTHER" id="PTHR43861">
    <property type="entry name" value="TRANS-ACONITATE 2-METHYLTRANSFERASE-RELATED"/>
    <property type="match status" value="1"/>
</dbReference>
<evidence type="ECO:0000259" key="3">
    <source>
        <dbReference type="Pfam" id="PF13649"/>
    </source>
</evidence>
<dbReference type="EMBL" id="CP045725">
    <property type="protein sequence ID" value="QGF22630.1"/>
    <property type="molecule type" value="Genomic_DNA"/>
</dbReference>
<keyword evidence="1 4" id="KW-0489">Methyltransferase</keyword>
<gene>
    <name evidence="4" type="ORF">Rai3103_01855</name>
</gene>
<dbReference type="GO" id="GO:0008168">
    <property type="term" value="F:methyltransferase activity"/>
    <property type="evidence" value="ECO:0007669"/>
    <property type="project" value="UniProtKB-KW"/>
</dbReference>
<dbReference type="PANTHER" id="PTHR43861:SF1">
    <property type="entry name" value="TRANS-ACONITATE 2-METHYLTRANSFERASE"/>
    <property type="match status" value="1"/>
</dbReference>
<reference evidence="4 5" key="1">
    <citation type="submission" date="2019-10" db="EMBL/GenBank/DDBJ databases">
        <title>Genomic analysis of Raineyella sp. CBA3103.</title>
        <authorList>
            <person name="Roh S.W."/>
        </authorList>
    </citation>
    <scope>NUCLEOTIDE SEQUENCE [LARGE SCALE GENOMIC DNA]</scope>
    <source>
        <strain evidence="4 5">CBA3103</strain>
    </source>
</reference>
<dbReference type="SUPFAM" id="SSF53335">
    <property type="entry name" value="S-adenosyl-L-methionine-dependent methyltransferases"/>
    <property type="match status" value="1"/>
</dbReference>
<feature type="domain" description="Methyltransferase" evidence="3">
    <location>
        <begin position="49"/>
        <end position="145"/>
    </location>
</feature>
<dbReference type="Proteomes" id="UP000386847">
    <property type="component" value="Chromosome"/>
</dbReference>
<dbReference type="CDD" id="cd02440">
    <property type="entry name" value="AdoMet_MTases"/>
    <property type="match status" value="1"/>
</dbReference>
<dbReference type="AlphaFoldDB" id="A0A5Q2F6M6"/>
<dbReference type="RefSeq" id="WP_153571159.1">
    <property type="nucleotide sequence ID" value="NZ_CP045725.1"/>
</dbReference>